<dbReference type="RefSeq" id="WP_043440023.1">
    <property type="nucleotide sequence ID" value="NZ_CP009313.1"/>
</dbReference>
<accession>A0A0B5DAC1</accession>
<dbReference type="OrthoDB" id="3385752at2"/>
<dbReference type="EMBL" id="CP009313">
    <property type="protein sequence ID" value="AJE40538.1"/>
    <property type="molecule type" value="Genomic_DNA"/>
</dbReference>
<reference evidence="2" key="1">
    <citation type="submission" date="2014-09" db="EMBL/GenBank/DDBJ databases">
        <title>Sequence of the Streptomyces nodosus genome.</title>
        <authorList>
            <person name="Sweeney P."/>
            <person name="Stephens N."/>
            <person name="Murphy C."/>
            <person name="Caffrey P."/>
        </authorList>
    </citation>
    <scope>NUCLEOTIDE SEQUENCE [LARGE SCALE GENOMIC DNA]</scope>
    <source>
        <strain evidence="2">ATCC 14899</strain>
    </source>
</reference>
<evidence type="ECO:0000313" key="2">
    <source>
        <dbReference type="Proteomes" id="UP000031526"/>
    </source>
</evidence>
<proteinExistence type="predicted"/>
<dbReference type="HOGENOM" id="CLU_1676878_0_0_11"/>
<name>A0A0B5DAC1_9ACTN</name>
<dbReference type="AlphaFoldDB" id="A0A0B5DAC1"/>
<keyword evidence="2" id="KW-1185">Reference proteome</keyword>
<reference evidence="1 2" key="2">
    <citation type="journal article" date="2016" name="Appl. Microbiol. Biotechnol.">
        <title>Exploiting the genome sequence of Streptomyces nodosus for enhanced antibiotic production.</title>
        <authorList>
            <person name="Sweeney P."/>
            <person name="Murphy C.D."/>
            <person name="Caffrey P."/>
        </authorList>
    </citation>
    <scope>NUCLEOTIDE SEQUENCE [LARGE SCALE GENOMIC DNA]</scope>
    <source>
        <strain evidence="1 2">ATCC 14899</strain>
    </source>
</reference>
<gene>
    <name evidence="1" type="ORF">SNOD_11130</name>
</gene>
<protein>
    <submittedName>
        <fullName evidence="1">Uncharacterized protein</fullName>
    </submittedName>
</protein>
<evidence type="ECO:0000313" key="1">
    <source>
        <dbReference type="EMBL" id="AJE40538.1"/>
    </source>
</evidence>
<organism evidence="1 2">
    <name type="scientific">Streptomyces nodosus</name>
    <dbReference type="NCBI Taxonomy" id="40318"/>
    <lineage>
        <taxon>Bacteria</taxon>
        <taxon>Bacillati</taxon>
        <taxon>Actinomycetota</taxon>
        <taxon>Actinomycetes</taxon>
        <taxon>Kitasatosporales</taxon>
        <taxon>Streptomycetaceae</taxon>
        <taxon>Streptomyces</taxon>
    </lineage>
</organism>
<dbReference type="STRING" id="40318.SNOD_11130"/>
<sequence>MKQAGALVAAVALVAWLVWNLWNLFRVATGLQDRSWRRPMWWTRLCSVSLFGGLVCWIWGVLRQGLVVSDTCLVRHQSYDEAYWDSHAEEFGRLFPLHNKCNAHFDLVPVWVNPAIVVCAVVSLVAVAVLLWFGSAYLTSSSRKASPPTRSGRGTAH</sequence>
<dbReference type="Proteomes" id="UP000031526">
    <property type="component" value="Chromosome"/>
</dbReference>